<dbReference type="Gene3D" id="1.10.287.110">
    <property type="entry name" value="DnaJ domain"/>
    <property type="match status" value="1"/>
</dbReference>
<keyword evidence="4" id="KW-1185">Reference proteome</keyword>
<evidence type="ECO:0000259" key="3">
    <source>
        <dbReference type="PROSITE" id="PS50076"/>
    </source>
</evidence>
<dbReference type="CDD" id="cd06257">
    <property type="entry name" value="DnaJ"/>
    <property type="match status" value="1"/>
</dbReference>
<dbReference type="GO" id="GO:0051259">
    <property type="term" value="P:protein complex oligomerization"/>
    <property type="evidence" value="ECO:0007669"/>
    <property type="project" value="InterPro"/>
</dbReference>
<dbReference type="InterPro" id="IPR036869">
    <property type="entry name" value="J_dom_sf"/>
</dbReference>
<dbReference type="InterPro" id="IPR036386">
    <property type="entry name" value="HscB_C_sf"/>
</dbReference>
<dbReference type="InterPro" id="IPR001623">
    <property type="entry name" value="DnaJ_domain"/>
</dbReference>
<organism evidence="4 5">
    <name type="scientific">Meloidogyne incognita</name>
    <name type="common">Southern root-knot nematode worm</name>
    <name type="synonym">Oxyuris incognita</name>
    <dbReference type="NCBI Taxonomy" id="6306"/>
    <lineage>
        <taxon>Eukaryota</taxon>
        <taxon>Metazoa</taxon>
        <taxon>Ecdysozoa</taxon>
        <taxon>Nematoda</taxon>
        <taxon>Chromadorea</taxon>
        <taxon>Rhabditida</taxon>
        <taxon>Tylenchina</taxon>
        <taxon>Tylenchomorpha</taxon>
        <taxon>Tylenchoidea</taxon>
        <taxon>Meloidogynidae</taxon>
        <taxon>Meloidogyninae</taxon>
        <taxon>Meloidogyne</taxon>
        <taxon>Meloidogyne incognita group</taxon>
    </lineage>
</organism>
<dbReference type="GO" id="GO:0001671">
    <property type="term" value="F:ATPase activator activity"/>
    <property type="evidence" value="ECO:0007669"/>
    <property type="project" value="InterPro"/>
</dbReference>
<dbReference type="GO" id="GO:0005739">
    <property type="term" value="C:mitochondrion"/>
    <property type="evidence" value="ECO:0007669"/>
    <property type="project" value="TreeGrafter"/>
</dbReference>
<dbReference type="PANTHER" id="PTHR14021">
    <property type="entry name" value="IRON-SULFUR CLUSTER CO-CHAPERONE PROTEIN HSCB"/>
    <property type="match status" value="1"/>
</dbReference>
<dbReference type="SUPFAM" id="SSF47144">
    <property type="entry name" value="HSC20 (HSCB), C-terminal oligomerisation domain"/>
    <property type="match status" value="1"/>
</dbReference>
<dbReference type="PROSITE" id="PS50076">
    <property type="entry name" value="DNAJ_2"/>
    <property type="match status" value="1"/>
</dbReference>
<evidence type="ECO:0000256" key="1">
    <source>
        <dbReference type="ARBA" id="ARBA00010476"/>
    </source>
</evidence>
<dbReference type="Gene3D" id="1.20.1280.20">
    <property type="entry name" value="HscB, C-terminal domain"/>
    <property type="match status" value="1"/>
</dbReference>
<evidence type="ECO:0000313" key="5">
    <source>
        <dbReference type="WBParaSite" id="Minc3s00469g12874"/>
    </source>
</evidence>
<keyword evidence="2" id="KW-0143">Chaperone</keyword>
<dbReference type="InterPro" id="IPR009073">
    <property type="entry name" value="HscB_oligo_C"/>
</dbReference>
<dbReference type="PANTHER" id="PTHR14021:SF15">
    <property type="entry name" value="IRON-SULFUR CLUSTER CO-CHAPERONE PROTEIN HSCB"/>
    <property type="match status" value="1"/>
</dbReference>
<dbReference type="NCBIfam" id="TIGR00714">
    <property type="entry name" value="hscB"/>
    <property type="match status" value="1"/>
</dbReference>
<dbReference type="AlphaFoldDB" id="A0A914LEY4"/>
<name>A0A914LEY4_MELIC</name>
<feature type="domain" description="J" evidence="3">
    <location>
        <begin position="98"/>
        <end position="170"/>
    </location>
</feature>
<accession>A0A914LEY4</accession>
<dbReference type="GO" id="GO:0051087">
    <property type="term" value="F:protein-folding chaperone binding"/>
    <property type="evidence" value="ECO:0007669"/>
    <property type="project" value="InterPro"/>
</dbReference>
<sequence length="272" mass="31892">MNRSACILINCKLPLNRCFADVPRTVSQLLFRRRVFTDSLRFSSPVYLPSFSRFCSDISPLQSQRILCWKCGAEFDSNAEKVNCSECGIIQPLDKEANFFTYLGVPLAFNLDNDELGKKFRGKQAIVHPDKFAMRSEDELQHAQQHSTFLNDAYQTLRDPFRRANYLLRLIEELDEDLNDPISIEFEKADDDLVLEIMELNEEIEMLENPDQIKQKIEEIDSKIDKFLASMNSLLHKKAIEEARKNLQWIKFLRQSRRLLERKSDKEETQFE</sequence>
<protein>
    <submittedName>
        <fullName evidence="5">J domain-containing protein</fullName>
    </submittedName>
</protein>
<dbReference type="InterPro" id="IPR004640">
    <property type="entry name" value="HscB"/>
</dbReference>
<comment type="similarity">
    <text evidence="1">Belongs to the HscB family.</text>
</comment>
<reference evidence="5" key="1">
    <citation type="submission" date="2022-11" db="UniProtKB">
        <authorList>
            <consortium name="WormBaseParasite"/>
        </authorList>
    </citation>
    <scope>IDENTIFICATION</scope>
</reference>
<proteinExistence type="inferred from homology"/>
<dbReference type="Pfam" id="PF07743">
    <property type="entry name" value="HSCB_C"/>
    <property type="match status" value="1"/>
</dbReference>
<evidence type="ECO:0000313" key="4">
    <source>
        <dbReference type="Proteomes" id="UP000887563"/>
    </source>
</evidence>
<dbReference type="WBParaSite" id="Minc3s00469g12874">
    <property type="protein sequence ID" value="Minc3s00469g12874"/>
    <property type="gene ID" value="Minc3s00469g12874"/>
</dbReference>
<dbReference type="SUPFAM" id="SSF46565">
    <property type="entry name" value="Chaperone J-domain"/>
    <property type="match status" value="1"/>
</dbReference>
<evidence type="ECO:0000256" key="2">
    <source>
        <dbReference type="ARBA" id="ARBA00023186"/>
    </source>
</evidence>
<dbReference type="Proteomes" id="UP000887563">
    <property type="component" value="Unplaced"/>
</dbReference>
<dbReference type="GO" id="GO:0044571">
    <property type="term" value="P:[2Fe-2S] cluster assembly"/>
    <property type="evidence" value="ECO:0007669"/>
    <property type="project" value="InterPro"/>
</dbReference>